<evidence type="ECO:0000256" key="2">
    <source>
        <dbReference type="ARBA" id="ARBA00023235"/>
    </source>
</evidence>
<evidence type="ECO:0000256" key="3">
    <source>
        <dbReference type="PIRSR" id="PIRSR016184-1"/>
    </source>
</evidence>
<protein>
    <submittedName>
        <fullName evidence="4">PhzF family phenazine biosynthesis protein</fullName>
    </submittedName>
</protein>
<reference evidence="4 5" key="1">
    <citation type="journal article" date="2019" name="Int. J. Syst. Evol. Microbiol.">
        <title>Clostridium fermenticellae sp. nov., isolated from the mud in a fermentation cellar for the production of the Chinese liquor, baijiu.</title>
        <authorList>
            <person name="Xu P.X."/>
            <person name="Chai L.J."/>
            <person name="Qiu T."/>
            <person name="Zhang X.J."/>
            <person name="Lu Z.M."/>
            <person name="Xiao C."/>
            <person name="Wang S.T."/>
            <person name="Shen C.H."/>
            <person name="Shi J.S."/>
            <person name="Xu Z.H."/>
        </authorList>
    </citation>
    <scope>NUCLEOTIDE SEQUENCE [LARGE SCALE GENOMIC DNA]</scope>
    <source>
        <strain evidence="4 5">JN500901</strain>
    </source>
</reference>
<dbReference type="Pfam" id="PF02567">
    <property type="entry name" value="PhzC-PhzF"/>
    <property type="match status" value="1"/>
</dbReference>
<dbReference type="PIRSF" id="PIRSF016184">
    <property type="entry name" value="PhzC_PhzF"/>
    <property type="match status" value="1"/>
</dbReference>
<dbReference type="RefSeq" id="WP_119973275.1">
    <property type="nucleotide sequence ID" value="NZ_CP032416.1"/>
</dbReference>
<dbReference type="InterPro" id="IPR003719">
    <property type="entry name" value="Phenazine_PhzF-like"/>
</dbReference>
<dbReference type="Proteomes" id="UP000266301">
    <property type="component" value="Chromosome"/>
</dbReference>
<accession>A0A386H5U3</accession>
<dbReference type="SUPFAM" id="SSF54506">
    <property type="entry name" value="Diaminopimelate epimerase-like"/>
    <property type="match status" value="1"/>
</dbReference>
<keyword evidence="2" id="KW-0413">Isomerase</keyword>
<dbReference type="OrthoDB" id="9788221at2"/>
<name>A0A386H5U3_9CLOT</name>
<dbReference type="PANTHER" id="PTHR13774:SF17">
    <property type="entry name" value="PHENAZINE BIOSYNTHESIS-LIKE DOMAIN-CONTAINING PROTEIN"/>
    <property type="match status" value="1"/>
</dbReference>
<keyword evidence="5" id="KW-1185">Reference proteome</keyword>
<evidence type="ECO:0000313" key="4">
    <source>
        <dbReference type="EMBL" id="AYD40885.1"/>
    </source>
</evidence>
<dbReference type="EMBL" id="CP032416">
    <property type="protein sequence ID" value="AYD40885.1"/>
    <property type="molecule type" value="Genomic_DNA"/>
</dbReference>
<dbReference type="GO" id="GO:0016853">
    <property type="term" value="F:isomerase activity"/>
    <property type="evidence" value="ECO:0007669"/>
    <property type="project" value="UniProtKB-KW"/>
</dbReference>
<evidence type="ECO:0000256" key="1">
    <source>
        <dbReference type="ARBA" id="ARBA00008270"/>
    </source>
</evidence>
<organism evidence="4 5">
    <name type="scientific">Clostridium fermenticellae</name>
    <dbReference type="NCBI Taxonomy" id="2068654"/>
    <lineage>
        <taxon>Bacteria</taxon>
        <taxon>Bacillati</taxon>
        <taxon>Bacillota</taxon>
        <taxon>Clostridia</taxon>
        <taxon>Eubacteriales</taxon>
        <taxon>Clostridiaceae</taxon>
        <taxon>Clostridium</taxon>
    </lineage>
</organism>
<comment type="similarity">
    <text evidence="1">Belongs to the PhzF family.</text>
</comment>
<dbReference type="KEGG" id="cfer:D4Z93_10260"/>
<dbReference type="GO" id="GO:0005737">
    <property type="term" value="C:cytoplasm"/>
    <property type="evidence" value="ECO:0007669"/>
    <property type="project" value="TreeGrafter"/>
</dbReference>
<dbReference type="NCBIfam" id="TIGR00654">
    <property type="entry name" value="PhzF_family"/>
    <property type="match status" value="1"/>
</dbReference>
<dbReference type="PANTHER" id="PTHR13774">
    <property type="entry name" value="PHENAZINE BIOSYNTHESIS PROTEIN"/>
    <property type="match status" value="1"/>
</dbReference>
<dbReference type="Gene3D" id="3.10.310.10">
    <property type="entry name" value="Diaminopimelate Epimerase, Chain A, domain 1"/>
    <property type="match status" value="2"/>
</dbReference>
<gene>
    <name evidence="4" type="ORF">D4Z93_10260</name>
</gene>
<proteinExistence type="inferred from homology"/>
<evidence type="ECO:0000313" key="5">
    <source>
        <dbReference type="Proteomes" id="UP000266301"/>
    </source>
</evidence>
<feature type="active site" evidence="3">
    <location>
        <position position="44"/>
    </location>
</feature>
<sequence>MKYYIVNAFADEMFKGNPTGVCILDNIISDSLMQKIAEENNLSETAFVIKNENRYDLKWFTPKSEVALCAHATLGASYVISNYIDIGNNSMTFNTASGELKVNRNKDLYEIELPLTMPKKIKLSHKIISDIFHIYPTEIYLSRDLFLVFDSQKQIEALTPDFTKMDKLEEGLGVIATSKGDNTDFVSRCFFPKLGVNEDSATGSAHSSLAPFWSKRLNKTIMTAKQLSSRGGTLYCEISDGKVKICGKVIPYLSGNIDI</sequence>
<dbReference type="AlphaFoldDB" id="A0A386H5U3"/>